<dbReference type="AlphaFoldDB" id="A0A0D2J1F6"/>
<dbReference type="OrthoDB" id="9769602at2"/>
<dbReference type="STRING" id="1429043.X474_21195"/>
<dbReference type="RefSeq" id="WP_044351183.1">
    <property type="nucleotide sequence ID" value="NZ_AZAC01000035.1"/>
</dbReference>
<dbReference type="GO" id="GO:0008757">
    <property type="term" value="F:S-adenosylmethionine-dependent methyltransferase activity"/>
    <property type="evidence" value="ECO:0007669"/>
    <property type="project" value="InterPro"/>
</dbReference>
<dbReference type="InterPro" id="IPR013216">
    <property type="entry name" value="Methyltransf_11"/>
</dbReference>
<dbReference type="Proteomes" id="UP000032233">
    <property type="component" value="Unassembled WGS sequence"/>
</dbReference>
<gene>
    <name evidence="2" type="ORF">X474_21195</name>
</gene>
<proteinExistence type="predicted"/>
<organism evidence="2 3">
    <name type="scientific">Dethiosulfatarculus sandiegensis</name>
    <dbReference type="NCBI Taxonomy" id="1429043"/>
    <lineage>
        <taxon>Bacteria</taxon>
        <taxon>Pseudomonadati</taxon>
        <taxon>Thermodesulfobacteriota</taxon>
        <taxon>Desulfarculia</taxon>
        <taxon>Desulfarculales</taxon>
        <taxon>Desulfarculaceae</taxon>
        <taxon>Dethiosulfatarculus</taxon>
    </lineage>
</organism>
<feature type="domain" description="Methyltransferase type 11" evidence="1">
    <location>
        <begin position="53"/>
        <end position="152"/>
    </location>
</feature>
<dbReference type="SUPFAM" id="SSF53335">
    <property type="entry name" value="S-adenosyl-L-methionine-dependent methyltransferases"/>
    <property type="match status" value="1"/>
</dbReference>
<accession>A0A0D2J1F6</accession>
<sequence>MFGIATIQETYGFYKRGLPLSGLPLPFSTRQWEYPWCYLRLMDAGLGPGDRILDVGCAKNQFMVDLSQRDFLVKGLDLYSVNDPRNPNLGVDGFDRSLESETLSFCKGNMTNIPVMDNEFDAVYCLGVLDNADASTSLAGLAEMLRVLKPGRPLIITEKYIPEPIPALKGALKPCSRKMSYDFREHIRATGRSLADPTTVIPSDQEITEMRDKGRLLLNASEAVEDFYHFTAVGWVVNK</sequence>
<keyword evidence="3" id="KW-1185">Reference proteome</keyword>
<evidence type="ECO:0000313" key="2">
    <source>
        <dbReference type="EMBL" id="KIX12019.1"/>
    </source>
</evidence>
<dbReference type="InterPro" id="IPR029063">
    <property type="entry name" value="SAM-dependent_MTases_sf"/>
</dbReference>
<dbReference type="EMBL" id="AZAC01000035">
    <property type="protein sequence ID" value="KIX12019.1"/>
    <property type="molecule type" value="Genomic_DNA"/>
</dbReference>
<reference evidence="2 3" key="1">
    <citation type="submission" date="2013-11" db="EMBL/GenBank/DDBJ databases">
        <title>Metagenomic analysis of a methanogenic consortium involved in long chain n-alkane degradation.</title>
        <authorList>
            <person name="Davidova I.A."/>
            <person name="Callaghan A.V."/>
            <person name="Wawrik B."/>
            <person name="Pruitt S."/>
            <person name="Marks C."/>
            <person name="Duncan K.E."/>
            <person name="Suflita J.M."/>
        </authorList>
    </citation>
    <scope>NUCLEOTIDE SEQUENCE [LARGE SCALE GENOMIC DNA]</scope>
    <source>
        <strain evidence="2 3">SPR</strain>
    </source>
</reference>
<comment type="caution">
    <text evidence="2">The sequence shown here is derived from an EMBL/GenBank/DDBJ whole genome shotgun (WGS) entry which is preliminary data.</text>
</comment>
<evidence type="ECO:0000313" key="3">
    <source>
        <dbReference type="Proteomes" id="UP000032233"/>
    </source>
</evidence>
<name>A0A0D2J1F6_9BACT</name>
<protein>
    <recommendedName>
        <fullName evidence="1">Methyltransferase type 11 domain-containing protein</fullName>
    </recommendedName>
</protein>
<dbReference type="Gene3D" id="3.40.50.150">
    <property type="entry name" value="Vaccinia Virus protein VP39"/>
    <property type="match status" value="1"/>
</dbReference>
<dbReference type="Pfam" id="PF08241">
    <property type="entry name" value="Methyltransf_11"/>
    <property type="match status" value="1"/>
</dbReference>
<dbReference type="InParanoid" id="A0A0D2J1F6"/>
<evidence type="ECO:0000259" key="1">
    <source>
        <dbReference type="Pfam" id="PF08241"/>
    </source>
</evidence>